<dbReference type="GO" id="GO:0030313">
    <property type="term" value="C:cell envelope"/>
    <property type="evidence" value="ECO:0007669"/>
    <property type="project" value="UniProtKB-SubCell"/>
</dbReference>
<dbReference type="Pfam" id="PF19425">
    <property type="entry name" value="Csd3_N2"/>
    <property type="match status" value="1"/>
</dbReference>
<dbReference type="Gene3D" id="3.10.450.350">
    <property type="match status" value="1"/>
</dbReference>
<dbReference type="InterPro" id="IPR016047">
    <property type="entry name" value="M23ase_b-sheet_dom"/>
</dbReference>
<dbReference type="PANTHER" id="PTHR21666">
    <property type="entry name" value="PEPTIDASE-RELATED"/>
    <property type="match status" value="1"/>
</dbReference>
<dbReference type="CDD" id="cd12797">
    <property type="entry name" value="M23_peptidase"/>
    <property type="match status" value="1"/>
</dbReference>
<feature type="domain" description="M23ase beta-sheet core" evidence="9">
    <location>
        <begin position="283"/>
        <end position="379"/>
    </location>
</feature>
<keyword evidence="4" id="KW-0479">Metal-binding</keyword>
<evidence type="ECO:0000259" key="9">
    <source>
        <dbReference type="Pfam" id="PF01551"/>
    </source>
</evidence>
<proteinExistence type="predicted"/>
<comment type="caution">
    <text evidence="11">The sequence shown here is derived from an EMBL/GenBank/DDBJ whole genome shotgun (WGS) entry which is preliminary data.</text>
</comment>
<comment type="subcellular location">
    <subcellularLocation>
        <location evidence="2">Cell envelope</location>
    </subcellularLocation>
</comment>
<dbReference type="InterPro" id="IPR011055">
    <property type="entry name" value="Dup_hybrid_motif"/>
</dbReference>
<evidence type="ECO:0000256" key="5">
    <source>
        <dbReference type="ARBA" id="ARBA00022801"/>
    </source>
</evidence>
<accession>A0A937XIU3</accession>
<gene>
    <name evidence="11" type="ORF">FJY68_11735</name>
</gene>
<keyword evidence="6" id="KW-0862">Zinc</keyword>
<keyword evidence="8" id="KW-0812">Transmembrane</keyword>
<evidence type="ECO:0000256" key="6">
    <source>
        <dbReference type="ARBA" id="ARBA00022833"/>
    </source>
</evidence>
<sequence length="427" mass="46584">MEQQAGPDGQRRRAALIGRVAVVMLGLVLLGVGLLVVRRLTVKRPVCGPEVPCSDSVCTAQDSLGRGEVLAAVLSRWCFTQERTSDVHAALAKTDFNFRRMAAGDKVTFTYQGLALTGLTYSKDLVTSYSVRFDSSGTSAFKETKPVDTTRVVVRGAIKGSLWKSMIDMGETPALIVNFAEILSYEVDFLTEVSEGDSFEILLDKYYVDSSFYREGRVYAVHFKGQAGNYSGFYCRSSSGHSDFYNEKGQSLRKSVLRSPLRFINVTSRFGMRFHPIRRVYRQHQGVDYGAPTGTPVSAIADGAVTIARRLGGYGNLVEVKHASGLSSRYGHLSRYGAGIRGGRRVRQGQTVGYVGMTGDATGPHLHFEVRQGGKPVNPLKVIPPRAEPVAKKNMPEFNALKASYLADLAKPSGPVVAEVDSARPTH</sequence>
<dbReference type="PANTHER" id="PTHR21666:SF288">
    <property type="entry name" value="CELL DIVISION PROTEIN YTFB"/>
    <property type="match status" value="1"/>
</dbReference>
<feature type="transmembrane region" description="Helical" evidence="8">
    <location>
        <begin position="16"/>
        <end position="37"/>
    </location>
</feature>
<dbReference type="InterPro" id="IPR050570">
    <property type="entry name" value="Cell_wall_metabolism_enzyme"/>
</dbReference>
<dbReference type="Pfam" id="PF01551">
    <property type="entry name" value="Peptidase_M23"/>
    <property type="match status" value="1"/>
</dbReference>
<keyword evidence="5" id="KW-0378">Hydrolase</keyword>
<evidence type="ECO:0000313" key="11">
    <source>
        <dbReference type="EMBL" id="MBM3332498.1"/>
    </source>
</evidence>
<evidence type="ECO:0000259" key="10">
    <source>
        <dbReference type="Pfam" id="PF19425"/>
    </source>
</evidence>
<dbReference type="GO" id="GO:0004222">
    <property type="term" value="F:metalloendopeptidase activity"/>
    <property type="evidence" value="ECO:0007669"/>
    <property type="project" value="TreeGrafter"/>
</dbReference>
<comment type="cofactor">
    <cofactor evidence="1">
        <name>Zn(2+)</name>
        <dbReference type="ChEBI" id="CHEBI:29105"/>
    </cofactor>
</comment>
<evidence type="ECO:0000256" key="1">
    <source>
        <dbReference type="ARBA" id="ARBA00001947"/>
    </source>
</evidence>
<dbReference type="Proteomes" id="UP000779900">
    <property type="component" value="Unassembled WGS sequence"/>
</dbReference>
<keyword evidence="7" id="KW-0482">Metalloprotease</keyword>
<evidence type="ECO:0000256" key="2">
    <source>
        <dbReference type="ARBA" id="ARBA00004196"/>
    </source>
</evidence>
<dbReference type="GO" id="GO:0046872">
    <property type="term" value="F:metal ion binding"/>
    <property type="evidence" value="ECO:0007669"/>
    <property type="project" value="UniProtKB-KW"/>
</dbReference>
<dbReference type="Gene3D" id="2.70.70.10">
    <property type="entry name" value="Glucose Permease (Domain IIA)"/>
    <property type="match status" value="1"/>
</dbReference>
<evidence type="ECO:0000313" key="12">
    <source>
        <dbReference type="Proteomes" id="UP000779900"/>
    </source>
</evidence>
<dbReference type="AlphaFoldDB" id="A0A937XIU3"/>
<dbReference type="EMBL" id="VGIR01000094">
    <property type="protein sequence ID" value="MBM3332498.1"/>
    <property type="molecule type" value="Genomic_DNA"/>
</dbReference>
<dbReference type="InterPro" id="IPR045834">
    <property type="entry name" value="Csd3_N2"/>
</dbReference>
<feature type="domain" description="Csd3-like second N-terminal" evidence="10">
    <location>
        <begin position="152"/>
        <end position="270"/>
    </location>
</feature>
<dbReference type="GO" id="GO:0006508">
    <property type="term" value="P:proteolysis"/>
    <property type="evidence" value="ECO:0007669"/>
    <property type="project" value="UniProtKB-KW"/>
</dbReference>
<organism evidence="11 12">
    <name type="scientific">candidate division WOR-3 bacterium</name>
    <dbReference type="NCBI Taxonomy" id="2052148"/>
    <lineage>
        <taxon>Bacteria</taxon>
        <taxon>Bacteria division WOR-3</taxon>
    </lineage>
</organism>
<keyword evidence="3" id="KW-0645">Protease</keyword>
<evidence type="ECO:0000256" key="8">
    <source>
        <dbReference type="SAM" id="Phobius"/>
    </source>
</evidence>
<dbReference type="SUPFAM" id="SSF51261">
    <property type="entry name" value="Duplicated hybrid motif"/>
    <property type="match status" value="1"/>
</dbReference>
<evidence type="ECO:0000256" key="4">
    <source>
        <dbReference type="ARBA" id="ARBA00022723"/>
    </source>
</evidence>
<keyword evidence="8" id="KW-0472">Membrane</keyword>
<keyword evidence="8" id="KW-1133">Transmembrane helix</keyword>
<evidence type="ECO:0000256" key="3">
    <source>
        <dbReference type="ARBA" id="ARBA00022670"/>
    </source>
</evidence>
<protein>
    <submittedName>
        <fullName evidence="11">M23 family metallopeptidase</fullName>
    </submittedName>
</protein>
<evidence type="ECO:0000256" key="7">
    <source>
        <dbReference type="ARBA" id="ARBA00023049"/>
    </source>
</evidence>
<reference evidence="11" key="1">
    <citation type="submission" date="2019-03" db="EMBL/GenBank/DDBJ databases">
        <title>Lake Tanganyika Metagenome-Assembled Genomes (MAGs).</title>
        <authorList>
            <person name="Tran P."/>
        </authorList>
    </citation>
    <scope>NUCLEOTIDE SEQUENCE</scope>
    <source>
        <strain evidence="11">K_DeepCast_150m_m2_040</strain>
    </source>
</reference>
<name>A0A937XIU3_UNCW3</name>